<dbReference type="RefSeq" id="WP_184438194.1">
    <property type="nucleotide sequence ID" value="NZ_JACIGI010000069.1"/>
</dbReference>
<dbReference type="EMBL" id="JACIGI010000069">
    <property type="protein sequence ID" value="MBB4287947.1"/>
    <property type="molecule type" value="Genomic_DNA"/>
</dbReference>
<proteinExistence type="predicted"/>
<organism evidence="2 3">
    <name type="scientific">Roseospira goensis</name>
    <dbReference type="NCBI Taxonomy" id="391922"/>
    <lineage>
        <taxon>Bacteria</taxon>
        <taxon>Pseudomonadati</taxon>
        <taxon>Pseudomonadota</taxon>
        <taxon>Alphaproteobacteria</taxon>
        <taxon>Rhodospirillales</taxon>
        <taxon>Rhodospirillaceae</taxon>
        <taxon>Roseospira</taxon>
    </lineage>
</organism>
<dbReference type="Proteomes" id="UP000555728">
    <property type="component" value="Unassembled WGS sequence"/>
</dbReference>
<dbReference type="InterPro" id="IPR036388">
    <property type="entry name" value="WH-like_DNA-bd_sf"/>
</dbReference>
<keyword evidence="3" id="KW-1185">Reference proteome</keyword>
<evidence type="ECO:0000256" key="1">
    <source>
        <dbReference type="SAM" id="MobiDB-lite"/>
    </source>
</evidence>
<evidence type="ECO:0000313" key="2">
    <source>
        <dbReference type="EMBL" id="MBB4287947.1"/>
    </source>
</evidence>
<name>A0A7W6S391_9PROT</name>
<dbReference type="Gene3D" id="1.10.10.10">
    <property type="entry name" value="Winged helix-like DNA-binding domain superfamily/Winged helix DNA-binding domain"/>
    <property type="match status" value="1"/>
</dbReference>
<reference evidence="2 3" key="1">
    <citation type="submission" date="2020-08" db="EMBL/GenBank/DDBJ databases">
        <title>Genome sequencing of Purple Non-Sulfur Bacteria from various extreme environments.</title>
        <authorList>
            <person name="Mayer M."/>
        </authorList>
    </citation>
    <scope>NUCLEOTIDE SEQUENCE [LARGE SCALE GENOMIC DNA]</scope>
    <source>
        <strain evidence="2 3">JA135</strain>
    </source>
</reference>
<comment type="caution">
    <text evidence="2">The sequence shown here is derived from an EMBL/GenBank/DDBJ whole genome shotgun (WGS) entry which is preliminary data.</text>
</comment>
<dbReference type="AlphaFoldDB" id="A0A7W6S391"/>
<feature type="compositionally biased region" description="Pro residues" evidence="1">
    <location>
        <begin position="128"/>
        <end position="142"/>
    </location>
</feature>
<accession>A0A7W6S391</accession>
<gene>
    <name evidence="2" type="ORF">GGD88_003714</name>
</gene>
<feature type="region of interest" description="Disordered" evidence="1">
    <location>
        <begin position="113"/>
        <end position="145"/>
    </location>
</feature>
<sequence length="286" mass="29843">MNRNFALMDALDLASPDGVRKHLGQLRAAGLIDWESDGQRRRVTILESGARTAWSRSGGHARAGAAYSDGWGNGSDTILLRLADAGLDLSTMATRLGRTPSSVRHRLRRLRAHQGPDEGAAAPTPAAAVPPPRTAPPAPCDPGPMRRDVITTDPDRPAHECAQIAAFLAAGKGRKLPPAYAGPVRGATPLTGVAPISPLARRALLALDDTPRPLRTLAARAGLDPLLMPEALHELRTAGLASQRRARHPGDPAGGVPVYARTPATAGAVAALGLVRRHPAAAEIPA</sequence>
<protein>
    <submittedName>
        <fullName evidence="2">Uncharacterized protein</fullName>
    </submittedName>
</protein>
<evidence type="ECO:0000313" key="3">
    <source>
        <dbReference type="Proteomes" id="UP000555728"/>
    </source>
</evidence>